<accession>A0A1Q3EB37</accession>
<feature type="compositionally biased region" description="Polar residues" evidence="12">
    <location>
        <begin position="695"/>
        <end position="710"/>
    </location>
</feature>
<dbReference type="STRING" id="5353.A0A1Q3EB37"/>
<gene>
    <name evidence="15" type="ORF">LENED_006234</name>
</gene>
<keyword evidence="7" id="KW-0999">Mitochondrion inner membrane</keyword>
<evidence type="ECO:0000256" key="7">
    <source>
        <dbReference type="ARBA" id="ARBA00022792"/>
    </source>
</evidence>
<dbReference type="GO" id="GO:0005262">
    <property type="term" value="F:calcium channel activity"/>
    <property type="evidence" value="ECO:0007669"/>
    <property type="project" value="TreeGrafter"/>
</dbReference>
<dbReference type="InterPro" id="IPR011992">
    <property type="entry name" value="EF-hand-dom_pair"/>
</dbReference>
<feature type="region of interest" description="Disordered" evidence="12">
    <location>
        <begin position="663"/>
        <end position="815"/>
    </location>
</feature>
<dbReference type="PANTHER" id="PTHR31323">
    <property type="entry name" value="MECHANOSENSITIVE ION CHANNEL PROTEIN MSY2"/>
    <property type="match status" value="1"/>
</dbReference>
<feature type="domain" description="EF-hand" evidence="14">
    <location>
        <begin position="896"/>
        <end position="931"/>
    </location>
</feature>
<keyword evidence="5" id="KW-0138">CF(0)</keyword>
<dbReference type="InterPro" id="IPR002048">
    <property type="entry name" value="EF_hand_dom"/>
</dbReference>
<feature type="region of interest" description="Disordered" evidence="12">
    <location>
        <begin position="185"/>
        <end position="303"/>
    </location>
</feature>
<organism evidence="15 16">
    <name type="scientific">Lentinula edodes</name>
    <name type="common">Shiitake mushroom</name>
    <name type="synonym">Lentinus edodes</name>
    <dbReference type="NCBI Taxonomy" id="5353"/>
    <lineage>
        <taxon>Eukaryota</taxon>
        <taxon>Fungi</taxon>
        <taxon>Dikarya</taxon>
        <taxon>Basidiomycota</taxon>
        <taxon>Agaricomycotina</taxon>
        <taxon>Agaricomycetes</taxon>
        <taxon>Agaricomycetidae</taxon>
        <taxon>Agaricales</taxon>
        <taxon>Marasmiineae</taxon>
        <taxon>Omphalotaceae</taxon>
        <taxon>Lentinula</taxon>
    </lineage>
</organism>
<evidence type="ECO:0000256" key="13">
    <source>
        <dbReference type="SAM" id="Phobius"/>
    </source>
</evidence>
<evidence type="ECO:0000313" key="16">
    <source>
        <dbReference type="Proteomes" id="UP000188533"/>
    </source>
</evidence>
<comment type="subcellular location">
    <subcellularLocation>
        <location evidence="1">Mitochondrion inner membrane</location>
    </subcellularLocation>
</comment>
<evidence type="ECO:0000256" key="1">
    <source>
        <dbReference type="ARBA" id="ARBA00004273"/>
    </source>
</evidence>
<reference evidence="15 16" key="2">
    <citation type="submission" date="2017-02" db="EMBL/GenBank/DDBJ databases">
        <title>A genome survey and senescence transcriptome analysis in Lentinula edodes.</title>
        <authorList>
            <person name="Sakamoto Y."/>
            <person name="Nakade K."/>
            <person name="Sato S."/>
            <person name="Yoshida Y."/>
            <person name="Miyazaki K."/>
            <person name="Natsume S."/>
            <person name="Konno N."/>
        </authorList>
    </citation>
    <scope>NUCLEOTIDE SEQUENCE [LARGE SCALE GENOMIC DNA]</scope>
    <source>
        <strain evidence="15 16">NBRC 111202</strain>
    </source>
</reference>
<feature type="transmembrane region" description="Helical" evidence="13">
    <location>
        <begin position="980"/>
        <end position="1006"/>
    </location>
</feature>
<feature type="compositionally biased region" description="Basic and acidic residues" evidence="12">
    <location>
        <begin position="192"/>
        <end position="223"/>
    </location>
</feature>
<dbReference type="Gene3D" id="6.10.280.70">
    <property type="match status" value="1"/>
</dbReference>
<dbReference type="InterPro" id="IPR036228">
    <property type="entry name" value="ATP_synth_F0_dsu_sf_mt"/>
</dbReference>
<dbReference type="GO" id="GO:0005509">
    <property type="term" value="F:calcium ion binding"/>
    <property type="evidence" value="ECO:0007669"/>
    <property type="project" value="InterPro"/>
</dbReference>
<dbReference type="GO" id="GO:0006874">
    <property type="term" value="P:intracellular calcium ion homeostasis"/>
    <property type="evidence" value="ECO:0007669"/>
    <property type="project" value="TreeGrafter"/>
</dbReference>
<feature type="region of interest" description="Disordered" evidence="12">
    <location>
        <begin position="315"/>
        <end position="340"/>
    </location>
</feature>
<evidence type="ECO:0000256" key="6">
    <source>
        <dbReference type="ARBA" id="ARBA00022781"/>
    </source>
</evidence>
<dbReference type="InterPro" id="IPR008689">
    <property type="entry name" value="ATP_synth_F0_dsu_mt"/>
</dbReference>
<dbReference type="Pfam" id="PF00924">
    <property type="entry name" value="MS_channel_2nd"/>
    <property type="match status" value="1"/>
</dbReference>
<dbReference type="PROSITE" id="PS50222">
    <property type="entry name" value="EF_HAND_2"/>
    <property type="match status" value="1"/>
</dbReference>
<feature type="compositionally biased region" description="Polar residues" evidence="12">
    <location>
        <begin position="799"/>
        <end position="811"/>
    </location>
</feature>
<dbReference type="InterPro" id="IPR018247">
    <property type="entry name" value="EF_Hand_1_Ca_BS"/>
</dbReference>
<name>A0A1Q3EB37_LENED</name>
<keyword evidence="16" id="KW-1185">Reference proteome</keyword>
<keyword evidence="6" id="KW-0375">Hydrogen ion transport</keyword>
<dbReference type="GO" id="GO:0015078">
    <property type="term" value="F:proton transmembrane transporter activity"/>
    <property type="evidence" value="ECO:0007669"/>
    <property type="project" value="InterPro"/>
</dbReference>
<evidence type="ECO:0000256" key="12">
    <source>
        <dbReference type="SAM" id="MobiDB-lite"/>
    </source>
</evidence>
<feature type="region of interest" description="Disordered" evidence="12">
    <location>
        <begin position="359"/>
        <end position="398"/>
    </location>
</feature>
<dbReference type="GO" id="GO:0045259">
    <property type="term" value="C:proton-transporting ATP synthase complex"/>
    <property type="evidence" value="ECO:0007669"/>
    <property type="project" value="UniProtKB-KW"/>
</dbReference>
<keyword evidence="8" id="KW-0106">Calcium</keyword>
<keyword evidence="13" id="KW-0812">Transmembrane</keyword>
<proteinExistence type="inferred from homology"/>
<evidence type="ECO:0000259" key="14">
    <source>
        <dbReference type="PROSITE" id="PS50222"/>
    </source>
</evidence>
<dbReference type="SUPFAM" id="SSF47473">
    <property type="entry name" value="EF-hand"/>
    <property type="match status" value="1"/>
</dbReference>
<dbReference type="InterPro" id="IPR006685">
    <property type="entry name" value="MscS_channel_2nd"/>
</dbReference>
<comment type="similarity">
    <text evidence="2">Belongs to the ATPase d subunit family.</text>
</comment>
<dbReference type="Pfam" id="PF25886">
    <property type="entry name" value="Msy1"/>
    <property type="match status" value="1"/>
</dbReference>
<feature type="compositionally biased region" description="Polar residues" evidence="12">
    <location>
        <begin position="230"/>
        <end position="257"/>
    </location>
</feature>
<feature type="compositionally biased region" description="Basic and acidic residues" evidence="12">
    <location>
        <begin position="361"/>
        <end position="372"/>
    </location>
</feature>
<feature type="compositionally biased region" description="Low complexity" evidence="12">
    <location>
        <begin position="749"/>
        <end position="765"/>
    </location>
</feature>
<evidence type="ECO:0000256" key="10">
    <source>
        <dbReference type="ARBA" id="ARBA00023128"/>
    </source>
</evidence>
<comment type="caution">
    <text evidence="15">The sequence shown here is derived from an EMBL/GenBank/DDBJ whole genome shotgun (WGS) entry which is preliminary data.</text>
</comment>
<dbReference type="InterPro" id="IPR010920">
    <property type="entry name" value="LSM_dom_sf"/>
</dbReference>
<keyword evidence="11 13" id="KW-0472">Membrane</keyword>
<keyword evidence="13" id="KW-1133">Transmembrane helix</keyword>
<dbReference type="GO" id="GO:0005743">
    <property type="term" value="C:mitochondrial inner membrane"/>
    <property type="evidence" value="ECO:0007669"/>
    <property type="project" value="UniProtKB-SubCell"/>
</dbReference>
<evidence type="ECO:0000313" key="15">
    <source>
        <dbReference type="EMBL" id="GAW04445.1"/>
    </source>
</evidence>
<feature type="transmembrane region" description="Helical" evidence="13">
    <location>
        <begin position="488"/>
        <end position="514"/>
    </location>
</feature>
<dbReference type="SUPFAM" id="SSF50182">
    <property type="entry name" value="Sm-like ribonucleoproteins"/>
    <property type="match status" value="1"/>
</dbReference>
<dbReference type="InterPro" id="IPR058650">
    <property type="entry name" value="Msy1/2-like"/>
</dbReference>
<reference evidence="15 16" key="1">
    <citation type="submission" date="2016-08" db="EMBL/GenBank/DDBJ databases">
        <authorList>
            <consortium name="Lentinula edodes genome sequencing consortium"/>
            <person name="Sakamoto Y."/>
            <person name="Nakade K."/>
            <person name="Sato S."/>
            <person name="Yoshida Y."/>
            <person name="Miyazaki K."/>
            <person name="Natsume S."/>
            <person name="Konno N."/>
        </authorList>
    </citation>
    <scope>NUCLEOTIDE SEQUENCE [LARGE SCALE GENOMIC DNA]</scope>
    <source>
        <strain evidence="15 16">NBRC 111202</strain>
    </source>
</reference>
<protein>
    <recommendedName>
        <fullName evidence="3">ATP synthase subunit d, mitochondrial</fullName>
    </recommendedName>
</protein>
<dbReference type="Pfam" id="PF05873">
    <property type="entry name" value="Mt_ATP-synt_D"/>
    <property type="match status" value="1"/>
</dbReference>
<feature type="transmembrane region" description="Helical" evidence="13">
    <location>
        <begin position="430"/>
        <end position="459"/>
    </location>
</feature>
<dbReference type="PANTHER" id="PTHR31323:SF1">
    <property type="entry name" value="MECHANOSENSITIVE ION CHANNEL PROTEIN"/>
    <property type="match status" value="1"/>
</dbReference>
<feature type="transmembrane region" description="Helical" evidence="13">
    <location>
        <begin position="952"/>
        <end position="974"/>
    </location>
</feature>
<keyword evidence="10" id="KW-0496">Mitochondrion</keyword>
<dbReference type="SUPFAM" id="SSF161065">
    <property type="entry name" value="ATP synthase D chain-like"/>
    <property type="match status" value="1"/>
</dbReference>
<dbReference type="EMBL" id="BDGU01000192">
    <property type="protein sequence ID" value="GAW04445.1"/>
    <property type="molecule type" value="Genomic_DNA"/>
</dbReference>
<keyword evidence="9" id="KW-0406">Ion transport</keyword>
<keyword evidence="4" id="KW-0813">Transport</keyword>
<evidence type="ECO:0000256" key="9">
    <source>
        <dbReference type="ARBA" id="ARBA00023065"/>
    </source>
</evidence>
<evidence type="ECO:0000256" key="11">
    <source>
        <dbReference type="ARBA" id="ARBA00023136"/>
    </source>
</evidence>
<dbReference type="Proteomes" id="UP000188533">
    <property type="component" value="Unassembled WGS sequence"/>
</dbReference>
<evidence type="ECO:0000256" key="5">
    <source>
        <dbReference type="ARBA" id="ARBA00022547"/>
    </source>
</evidence>
<feature type="transmembrane region" description="Helical" evidence="13">
    <location>
        <begin position="576"/>
        <end position="600"/>
    </location>
</feature>
<evidence type="ECO:0000256" key="8">
    <source>
        <dbReference type="ARBA" id="ARBA00022837"/>
    </source>
</evidence>
<sequence>MASKTAAAVVDFTRIYTSLGLGKETIAALQAFRKRHGEAQRAQATYSNQPTTVDFSHYRSVLKNKAIVDEAEKLLKDFKPVTYDVSEHIKAIEAFEAKAASTAKETEEKIDVELRDLQATLANIEEARPFQDLTVLDIGEAHPRIIETVETMMKKGKWSVPGYKEKFGDLNLITSSSLHCGVFDASGLPGLDNRKPDRSRNNDKLDWEVIEAREESQGQRKSLENGWEPETTSNDSHNQPYLAPNSHNPRTFPSTLSLDDHDHDVASPPYRPEASTSSLHGQDLLLHPNHPYSSYPPSPAYRSQANMSDELHLDGDRRATGDTKWEGELSDTKPKVHYPDIEPVPVVSGDAISPAANKGHLRLDEIPSRDFNRSGTNSPADAMSLAGTDDEEDHSDYDWSGEDDLVDEEAKFEQQMGVKPKKTGWGFKRIVTLLFSSLLGSTLVAGILVTPGILIHFYWFNNNPTSHRKYVEQNVQAWLFWAAANLLLSWYLAVIVDLVPTLATFIIAAVWGHVSEVFKSRVELYNSVKNTFKPVLYAASAWASWVIIFGHIFNLYDTVDTSQSRAGYTQRLYQVVEFLFFFVLVICAQKMLSHAIAFAFHRTAFKERLDEVQYSLKVIEQLRNYRPKHDRFGRQSGARSSGWAWGTPVLEKAGFGFGKSHNKGLSSSRLHSHRGTEEDGYGADADNDYDDRTVVGTSSRKSTLGSTFGFSNKGKNKNKRQSGNFPSPSGGGDHELGVFSSATSPHGRSPSSPSPDTSRPMTPSTAAPFIFNHTNSPAGISPSENGGRGTPHRYPPGSGMNTASPRPSLDSNHGAGASETLAAAAKVLKSAVLHDARNIRGDADQIGNGGGGAIGLGHVGSSSEAKRLARAIYLKFRPLGQGRTYLLPSDFHPAFPDTTTAQAAFRVFDKDNNGDLSRAEIKTTLLKVYKERRFLARSMRDVGIALKSLDGILLFFALVIVFFISLSVFGVQVGDSLSSVYTLGIGASFVFKASASSAFDAIMFLFVTHPYDTGDRCFIDDEILVVKRMGLFATVFARVDGTETYYFNSQLFTKFITNVRRSGQMYENVTLQLHWRTPLAKLDALEKFLNNWLQTEQNRWFVPSTAIMLQSINFQRYLEVTIGIGHNGTWQDWGLRCARKTAFHAAVQHYTRILGIVCYESTQPIVYNNSSDSPAINILNDGSVPPPSPGGYGGWSGSGGYELEPGPDGGVDIVYGGNGTGATAEGTNTMSPAAAAALGVGEKESGLKTALGFTPPEGLVGAHLRARKTKSRKVMVGLAGDG</sequence>
<feature type="compositionally biased region" description="Acidic residues" evidence="12">
    <location>
        <begin position="678"/>
        <end position="689"/>
    </location>
</feature>
<evidence type="ECO:0000256" key="3">
    <source>
        <dbReference type="ARBA" id="ARBA00021688"/>
    </source>
</evidence>
<evidence type="ECO:0000256" key="2">
    <source>
        <dbReference type="ARBA" id="ARBA00006842"/>
    </source>
</evidence>
<feature type="compositionally biased region" description="Polar residues" evidence="12">
    <location>
        <begin position="772"/>
        <end position="784"/>
    </location>
</feature>
<dbReference type="PROSITE" id="PS00018">
    <property type="entry name" value="EF_HAND_1"/>
    <property type="match status" value="1"/>
</dbReference>
<dbReference type="GO" id="GO:0015986">
    <property type="term" value="P:proton motive force-driven ATP synthesis"/>
    <property type="evidence" value="ECO:0007669"/>
    <property type="project" value="InterPro"/>
</dbReference>
<feature type="transmembrane region" description="Helical" evidence="13">
    <location>
        <begin position="535"/>
        <end position="556"/>
    </location>
</feature>
<feature type="compositionally biased region" description="Acidic residues" evidence="12">
    <location>
        <begin position="388"/>
        <end position="398"/>
    </location>
</feature>
<evidence type="ECO:0000256" key="4">
    <source>
        <dbReference type="ARBA" id="ARBA00022448"/>
    </source>
</evidence>